<reference evidence="2 3" key="1">
    <citation type="submission" date="2019-12" db="EMBL/GenBank/DDBJ databases">
        <title>Genomic-based taxomic classification of the family Erythrobacteraceae.</title>
        <authorList>
            <person name="Xu L."/>
        </authorList>
    </citation>
    <scope>NUCLEOTIDE SEQUENCE [LARGE SCALE GENOMIC DNA]</scope>
    <source>
        <strain evidence="2 3">DSM 16225</strain>
    </source>
</reference>
<evidence type="ECO:0000256" key="1">
    <source>
        <dbReference type="SAM" id="SignalP"/>
    </source>
</evidence>
<protein>
    <recommendedName>
        <fullName evidence="4">META domain-containing protein</fullName>
    </recommendedName>
</protein>
<gene>
    <name evidence="2" type="ORF">GRI42_12770</name>
</gene>
<comment type="caution">
    <text evidence="2">The sequence shown here is derived from an EMBL/GenBank/DDBJ whole genome shotgun (WGS) entry which is preliminary data.</text>
</comment>
<keyword evidence="3" id="KW-1185">Reference proteome</keyword>
<name>A0A844Y3S4_9SPHN</name>
<organism evidence="2 3">
    <name type="scientific">Qipengyuania gaetbuli</name>
    <dbReference type="NCBI Taxonomy" id="266952"/>
    <lineage>
        <taxon>Bacteria</taxon>
        <taxon>Pseudomonadati</taxon>
        <taxon>Pseudomonadota</taxon>
        <taxon>Alphaproteobacteria</taxon>
        <taxon>Sphingomonadales</taxon>
        <taxon>Erythrobacteraceae</taxon>
        <taxon>Qipengyuania</taxon>
    </lineage>
</organism>
<dbReference type="OrthoDB" id="7432862at2"/>
<dbReference type="Proteomes" id="UP000444185">
    <property type="component" value="Unassembled WGS sequence"/>
</dbReference>
<evidence type="ECO:0008006" key="4">
    <source>
        <dbReference type="Google" id="ProtNLM"/>
    </source>
</evidence>
<dbReference type="RefSeq" id="WP_160608842.1">
    <property type="nucleotide sequence ID" value="NZ_WTYF01000004.1"/>
</dbReference>
<dbReference type="AlphaFoldDB" id="A0A844Y3S4"/>
<dbReference type="EMBL" id="WTYF01000004">
    <property type="protein sequence ID" value="MXO52179.1"/>
    <property type="molecule type" value="Genomic_DNA"/>
</dbReference>
<sequence length="253" mass="27340">MRVAAVLAALGLLACSPAPEDAPASAGPAIDGDYVVTFVNEETPLIGIEGYQPTITFSGNRIHFQSQCIYDDWSFDRAGEGIETGEWDYVEPPAMCARSYAPGEEAIVAAIDKATIIRPVRGGLWLSGPGGTVQLERIPDPAQVAARAVNLRGSWDLVGLDGKSLAEPIPLEANFDQVWWEPGCAGQSVRYMIDGARFDLMDHKSPETVCDIGFPEELPALWQAMDMVDTVRADGKTRAILSGKGHEVVLQRR</sequence>
<proteinExistence type="predicted"/>
<feature type="chain" id="PRO_5032636422" description="META domain-containing protein" evidence="1">
    <location>
        <begin position="21"/>
        <end position="253"/>
    </location>
</feature>
<dbReference type="PROSITE" id="PS51257">
    <property type="entry name" value="PROKAR_LIPOPROTEIN"/>
    <property type="match status" value="1"/>
</dbReference>
<keyword evidence="1" id="KW-0732">Signal</keyword>
<evidence type="ECO:0000313" key="3">
    <source>
        <dbReference type="Proteomes" id="UP000444185"/>
    </source>
</evidence>
<accession>A0A844Y3S4</accession>
<feature type="signal peptide" evidence="1">
    <location>
        <begin position="1"/>
        <end position="20"/>
    </location>
</feature>
<evidence type="ECO:0000313" key="2">
    <source>
        <dbReference type="EMBL" id="MXO52179.1"/>
    </source>
</evidence>